<keyword evidence="5 13" id="KW-0227">DNA damage</keyword>
<evidence type="ECO:0000256" key="10">
    <source>
        <dbReference type="ARBA" id="ARBA00023236"/>
    </source>
</evidence>
<evidence type="ECO:0000256" key="6">
    <source>
        <dbReference type="ARBA" id="ARBA00022769"/>
    </source>
</evidence>
<dbReference type="GO" id="GO:0016787">
    <property type="term" value="F:hydrolase activity"/>
    <property type="evidence" value="ECO:0007669"/>
    <property type="project" value="UniProtKB-KW"/>
</dbReference>
<sequence length="847" mass="95177">MAKKTTSRAKASKPDVKPLDQHLAALLNPALIGEGFEEASSPYVAEKLSPEEAARYGLGQEPEIAREKPRRRPPPKENFQTGSGVTAASLEELLEKGDPNLRDKKPWVPHRPERPEKSEGGVRFELVSEYQPQGDQPRAIDELVEGLKAQERDQVLLGVTGSGKTFTMAQVIARSQRPALILAPNKTLAAQLYGEFKSFFPHNAVEYFVSYYDYYQPEAYVPRTDTFIEKESSINEQIDRMRHSATRALLERDDVVIVASVSCIYGIGSVETYTAMTFSVKLGEKLDQRQLLQDLVDLQYKRTPDFSRGAFRVRGDTVEVFPAHYEDRAWRISFFGDEVESLAEFDPLTGKKTQDLELIKFYANSHYVTPRPTLLQAADAIKAELRQRLEELHASGRFLEAQRLEQRATFDLEMLQATGSCAGIENYSRYLTGRRPGEPPPTLFEYLPDNAIVFTDESHVTVPQIGGMYRGDFRRKATLAEYGFRLPSCMDNRPLRFEEWDAMRPQSVHVSATPGDWEMERTAGVFVEQVIRPTGLVDPPVEVRSARTQVDDLLGEVRETSTRGYRTLVTVLTKRMAEDLTEYLHEHGVRVRYMHSDIDTIERIEIIRDLRLGAFDVLVGINLLREGLDIPECALVAILDADKEGFLRSERSLVQTIGRAARNVDGKVILYADSITGSMDRAMSETRRRREKQLAWNEEHNITPATIKRGIADILGSVYEQDHVSVDVGLAAPAMGHNFEATIADLEKRMRAAAADLDFETAARLRDEIKRLQSVELTVSDDPLARQSEVDAGGGAFSGERKYGAAANLPPSRIRKPTDEDMGPHNFGGGEARPKATGPWRHKGKRR</sequence>
<evidence type="ECO:0000259" key="19">
    <source>
        <dbReference type="PROSITE" id="PS51194"/>
    </source>
</evidence>
<evidence type="ECO:0000313" key="20">
    <source>
        <dbReference type="EMBL" id="MCI4684591.1"/>
    </source>
</evidence>
<comment type="similarity">
    <text evidence="2 13 14">Belongs to the UvrB family.</text>
</comment>
<dbReference type="RefSeq" id="WP_243068482.1">
    <property type="nucleotide sequence ID" value="NZ_JAIVFK010000001.1"/>
</dbReference>
<keyword evidence="9 13" id="KW-0234">DNA repair</keyword>
<dbReference type="SMART" id="SM00490">
    <property type="entry name" value="HELICc"/>
    <property type="match status" value="1"/>
</dbReference>
<feature type="domain" description="Helicase ATP-binding" evidence="18">
    <location>
        <begin position="145"/>
        <end position="298"/>
    </location>
</feature>
<dbReference type="InterPro" id="IPR006935">
    <property type="entry name" value="Helicase/UvrB_N"/>
</dbReference>
<dbReference type="Gene3D" id="3.40.50.300">
    <property type="entry name" value="P-loop containing nucleotide triphosphate hydrolases"/>
    <property type="match status" value="3"/>
</dbReference>
<dbReference type="InterPro" id="IPR001943">
    <property type="entry name" value="UVR_dom"/>
</dbReference>
<dbReference type="SMART" id="SM00487">
    <property type="entry name" value="DEXDc"/>
    <property type="match status" value="1"/>
</dbReference>
<keyword evidence="3 13" id="KW-0963">Cytoplasm</keyword>
<feature type="domain" description="UVR" evidence="17">
    <location>
        <begin position="740"/>
        <end position="775"/>
    </location>
</feature>
<keyword evidence="20" id="KW-0378">Hydrolase</keyword>
<reference evidence="20" key="1">
    <citation type="journal article" date="2022" name="ISME J.">
        <title>Identification of active gaseous-alkane degraders at natural gas seeps.</title>
        <authorList>
            <person name="Farhan Ul Haque M."/>
            <person name="Hernandez M."/>
            <person name="Crombie A.T."/>
            <person name="Murrell J.C."/>
        </authorList>
    </citation>
    <scope>NUCLEOTIDE SEQUENCE</scope>
    <source>
        <strain evidence="20">PC2</strain>
    </source>
</reference>
<feature type="region of interest" description="Disordered" evidence="16">
    <location>
        <begin position="54"/>
        <end position="119"/>
    </location>
</feature>
<evidence type="ECO:0000256" key="1">
    <source>
        <dbReference type="ARBA" id="ARBA00004496"/>
    </source>
</evidence>
<evidence type="ECO:0000259" key="18">
    <source>
        <dbReference type="PROSITE" id="PS51192"/>
    </source>
</evidence>
<comment type="subcellular location">
    <subcellularLocation>
        <location evidence="1 13 14">Cytoplasm</location>
    </subcellularLocation>
</comment>
<feature type="binding site" evidence="13">
    <location>
        <begin position="158"/>
        <end position="165"/>
    </location>
    <ligand>
        <name>ATP</name>
        <dbReference type="ChEBI" id="CHEBI:30616"/>
    </ligand>
</feature>
<dbReference type="Proteomes" id="UP001139104">
    <property type="component" value="Unassembled WGS sequence"/>
</dbReference>
<dbReference type="PROSITE" id="PS51194">
    <property type="entry name" value="HELICASE_CTER"/>
    <property type="match status" value="1"/>
</dbReference>
<dbReference type="InterPro" id="IPR027417">
    <property type="entry name" value="P-loop_NTPase"/>
</dbReference>
<dbReference type="PROSITE" id="PS51192">
    <property type="entry name" value="HELICASE_ATP_BIND_1"/>
    <property type="match status" value="1"/>
</dbReference>
<dbReference type="Pfam" id="PF12344">
    <property type="entry name" value="UvrB"/>
    <property type="match status" value="1"/>
</dbReference>
<keyword evidence="4 13" id="KW-0547">Nucleotide-binding</keyword>
<proteinExistence type="inferred from homology"/>
<evidence type="ECO:0000256" key="3">
    <source>
        <dbReference type="ARBA" id="ARBA00022490"/>
    </source>
</evidence>
<name>A0ABS9ZAY6_9HYPH</name>
<dbReference type="Gene3D" id="4.10.860.10">
    <property type="entry name" value="UVR domain"/>
    <property type="match status" value="1"/>
</dbReference>
<dbReference type="Pfam" id="PF00271">
    <property type="entry name" value="Helicase_C"/>
    <property type="match status" value="1"/>
</dbReference>
<keyword evidence="8 13" id="KW-0267">Excision nuclease</keyword>
<keyword evidence="15" id="KW-0175">Coiled coil</keyword>
<evidence type="ECO:0000256" key="7">
    <source>
        <dbReference type="ARBA" id="ARBA00022840"/>
    </source>
</evidence>
<dbReference type="Pfam" id="PF02151">
    <property type="entry name" value="UVR"/>
    <property type="match status" value="1"/>
</dbReference>
<evidence type="ECO:0000313" key="21">
    <source>
        <dbReference type="Proteomes" id="UP001139104"/>
    </source>
</evidence>
<dbReference type="InterPro" id="IPR004807">
    <property type="entry name" value="UvrB"/>
</dbReference>
<keyword evidence="7 13" id="KW-0067">ATP-binding</keyword>
<gene>
    <name evidence="13 20" type="primary">uvrB</name>
    <name evidence="20" type="ORF">K2U94_17760</name>
</gene>
<feature type="domain" description="Helicase C-terminal" evidence="19">
    <location>
        <begin position="549"/>
        <end position="715"/>
    </location>
</feature>
<protein>
    <recommendedName>
        <fullName evidence="12 13">UvrABC system protein B</fullName>
        <shortName evidence="13">Protein UvrB</shortName>
    </recommendedName>
    <alternativeName>
        <fullName evidence="13">Excinuclease ABC subunit B</fullName>
    </alternativeName>
</protein>
<keyword evidence="10 13" id="KW-0742">SOS response</keyword>
<comment type="domain">
    <text evidence="13">The beta-hairpin motif is involved in DNA binding.</text>
</comment>
<evidence type="ECO:0000256" key="2">
    <source>
        <dbReference type="ARBA" id="ARBA00008533"/>
    </source>
</evidence>
<evidence type="ECO:0000256" key="15">
    <source>
        <dbReference type="SAM" id="Coils"/>
    </source>
</evidence>
<dbReference type="SUPFAM" id="SSF52540">
    <property type="entry name" value="P-loop containing nucleoside triphosphate hydrolases"/>
    <property type="match status" value="2"/>
</dbReference>
<comment type="subunit">
    <text evidence="11 13 14">Forms a heterotetramer with UvrA during the search for lesions. Interacts with UvrC in an incision complex.</text>
</comment>
<dbReference type="SUPFAM" id="SSF46600">
    <property type="entry name" value="C-terminal UvrC-binding domain of UvrB"/>
    <property type="match status" value="1"/>
</dbReference>
<dbReference type="InterPro" id="IPR001650">
    <property type="entry name" value="Helicase_C-like"/>
</dbReference>
<dbReference type="CDD" id="cd17916">
    <property type="entry name" value="DEXHc_UvrB"/>
    <property type="match status" value="1"/>
</dbReference>
<feature type="coiled-coil region" evidence="15">
    <location>
        <begin position="375"/>
        <end position="402"/>
    </location>
</feature>
<keyword evidence="21" id="KW-1185">Reference proteome</keyword>
<evidence type="ECO:0000256" key="5">
    <source>
        <dbReference type="ARBA" id="ARBA00022763"/>
    </source>
</evidence>
<dbReference type="EMBL" id="JAIVFP010000001">
    <property type="protein sequence ID" value="MCI4684591.1"/>
    <property type="molecule type" value="Genomic_DNA"/>
</dbReference>
<dbReference type="Pfam" id="PF17757">
    <property type="entry name" value="UvrB_inter"/>
    <property type="match status" value="1"/>
</dbReference>
<evidence type="ECO:0000256" key="4">
    <source>
        <dbReference type="ARBA" id="ARBA00022741"/>
    </source>
</evidence>
<dbReference type="InterPro" id="IPR024759">
    <property type="entry name" value="UvrB_YAD/RRR_dom"/>
</dbReference>
<dbReference type="PROSITE" id="PS50151">
    <property type="entry name" value="UVR"/>
    <property type="match status" value="1"/>
</dbReference>
<dbReference type="Pfam" id="PF04851">
    <property type="entry name" value="ResIII"/>
    <property type="match status" value="1"/>
</dbReference>
<dbReference type="InterPro" id="IPR041471">
    <property type="entry name" value="UvrB_inter"/>
</dbReference>
<keyword evidence="6 13" id="KW-0228">DNA excision</keyword>
<feature type="short sequence motif" description="Beta-hairpin" evidence="13">
    <location>
        <begin position="211"/>
        <end position="234"/>
    </location>
</feature>
<organism evidence="20 21">
    <name type="scientific">Candidatus Rhodoblastus alkanivorans</name>
    <dbReference type="NCBI Taxonomy" id="2954117"/>
    <lineage>
        <taxon>Bacteria</taxon>
        <taxon>Pseudomonadati</taxon>
        <taxon>Pseudomonadota</taxon>
        <taxon>Alphaproteobacteria</taxon>
        <taxon>Hyphomicrobiales</taxon>
        <taxon>Rhodoblastaceae</taxon>
        <taxon>Rhodoblastus</taxon>
    </lineage>
</organism>
<dbReference type="PANTHER" id="PTHR24029">
    <property type="entry name" value="UVRABC SYSTEM PROTEIN B"/>
    <property type="match status" value="1"/>
</dbReference>
<comment type="caution">
    <text evidence="20">The sequence shown here is derived from an EMBL/GenBank/DDBJ whole genome shotgun (WGS) entry which is preliminary data.</text>
</comment>
<dbReference type="PANTHER" id="PTHR24029:SF0">
    <property type="entry name" value="UVRABC SYSTEM PROTEIN B"/>
    <property type="match status" value="1"/>
</dbReference>
<dbReference type="InterPro" id="IPR014001">
    <property type="entry name" value="Helicase_ATP-bd"/>
</dbReference>
<evidence type="ECO:0000256" key="8">
    <source>
        <dbReference type="ARBA" id="ARBA00022881"/>
    </source>
</evidence>
<dbReference type="InterPro" id="IPR036876">
    <property type="entry name" value="UVR_dom_sf"/>
</dbReference>
<evidence type="ECO:0000256" key="13">
    <source>
        <dbReference type="HAMAP-Rule" id="MF_00204"/>
    </source>
</evidence>
<comment type="function">
    <text evidence="13">The UvrABC repair system catalyzes the recognition and processing of DNA lesions. A damage recognition complex composed of 2 UvrA and 2 UvrB subunits scans DNA for abnormalities. Upon binding of the UvrA(2)B(2) complex to a putative damaged site, the DNA wraps around one UvrB monomer. DNA wrap is dependent on ATP binding by UvrB and probably causes local melting of the DNA helix, facilitating insertion of UvrB beta-hairpin between the DNA strands. Then UvrB probes one DNA strand for the presence of a lesion. If a lesion is found the UvrA subunits dissociate and the UvrB-DNA preincision complex is formed. This complex is subsequently bound by UvrC and the second UvrB is released. If no lesion is found, the DNA wraps around the other UvrB subunit that will check the other stand for damage.</text>
</comment>
<dbReference type="NCBIfam" id="NF003673">
    <property type="entry name" value="PRK05298.1"/>
    <property type="match status" value="1"/>
</dbReference>
<evidence type="ECO:0000256" key="9">
    <source>
        <dbReference type="ARBA" id="ARBA00023204"/>
    </source>
</evidence>
<evidence type="ECO:0000256" key="11">
    <source>
        <dbReference type="ARBA" id="ARBA00026033"/>
    </source>
</evidence>
<evidence type="ECO:0000256" key="14">
    <source>
        <dbReference type="RuleBase" id="RU003587"/>
    </source>
</evidence>
<evidence type="ECO:0000256" key="16">
    <source>
        <dbReference type="SAM" id="MobiDB-lite"/>
    </source>
</evidence>
<dbReference type="CDD" id="cd18790">
    <property type="entry name" value="SF2_C_UvrB"/>
    <property type="match status" value="1"/>
</dbReference>
<evidence type="ECO:0000256" key="12">
    <source>
        <dbReference type="ARBA" id="ARBA00029504"/>
    </source>
</evidence>
<accession>A0ABS9ZAY6</accession>
<evidence type="ECO:0000259" key="17">
    <source>
        <dbReference type="PROSITE" id="PS50151"/>
    </source>
</evidence>
<dbReference type="HAMAP" id="MF_00204">
    <property type="entry name" value="UvrB"/>
    <property type="match status" value="1"/>
</dbReference>
<dbReference type="NCBIfam" id="TIGR00631">
    <property type="entry name" value="uvrb"/>
    <property type="match status" value="1"/>
</dbReference>
<feature type="region of interest" description="Disordered" evidence="16">
    <location>
        <begin position="786"/>
        <end position="847"/>
    </location>
</feature>
<feature type="compositionally biased region" description="Basic and acidic residues" evidence="16">
    <location>
        <begin position="93"/>
        <end position="119"/>
    </location>
</feature>